<name>A0A0J8B484_BETVV</name>
<dbReference type="Pfam" id="PF03732">
    <property type="entry name" value="Retrotrans_gag"/>
    <property type="match status" value="1"/>
</dbReference>
<dbReference type="OrthoDB" id="1300372at2759"/>
<dbReference type="EMBL" id="KQ091426">
    <property type="protein sequence ID" value="KMS94663.1"/>
    <property type="molecule type" value="Genomic_DNA"/>
</dbReference>
<keyword evidence="3" id="KW-1185">Reference proteome</keyword>
<evidence type="ECO:0000313" key="3">
    <source>
        <dbReference type="Proteomes" id="UP000035740"/>
    </source>
</evidence>
<evidence type="ECO:0000259" key="1">
    <source>
        <dbReference type="Pfam" id="PF03732"/>
    </source>
</evidence>
<gene>
    <name evidence="2" type="ORF">BVRB_016500</name>
</gene>
<organism evidence="2 3">
    <name type="scientific">Beta vulgaris subsp. vulgaris</name>
    <name type="common">Beet</name>
    <dbReference type="NCBI Taxonomy" id="3555"/>
    <lineage>
        <taxon>Eukaryota</taxon>
        <taxon>Viridiplantae</taxon>
        <taxon>Streptophyta</taxon>
        <taxon>Embryophyta</taxon>
        <taxon>Tracheophyta</taxon>
        <taxon>Spermatophyta</taxon>
        <taxon>Magnoliopsida</taxon>
        <taxon>eudicotyledons</taxon>
        <taxon>Gunneridae</taxon>
        <taxon>Pentapetalae</taxon>
        <taxon>Caryophyllales</taxon>
        <taxon>Chenopodiaceae</taxon>
        <taxon>Betoideae</taxon>
        <taxon>Beta</taxon>
    </lineage>
</organism>
<protein>
    <recommendedName>
        <fullName evidence="1">Retrotransposon gag domain-containing protein</fullName>
    </recommendedName>
</protein>
<feature type="domain" description="Retrotransposon gag" evidence="1">
    <location>
        <begin position="3"/>
        <end position="59"/>
    </location>
</feature>
<dbReference type="Proteomes" id="UP000035740">
    <property type="component" value="Unassembled WGS sequence"/>
</dbReference>
<dbReference type="Gramene" id="KMS94663">
    <property type="protein sequence ID" value="KMS94663"/>
    <property type="gene ID" value="BVRB_016500"/>
</dbReference>
<dbReference type="AlphaFoldDB" id="A0A0J8B484"/>
<accession>A0A0J8B484</accession>
<sequence>GKFYHAFMRKQKDQEFSNLRIGSMTIFEYYSKFIALLRFAPEVVATEELKPQRFEQGLTEEIQLALGGDTFSSLYIVYKRAAHIYGLQSRRDKKNALVGEKRKDFNAGGNQGNFKRYMNGNENFQGRNNQGINNKGQFDRVYHCKKCSNNHPGRDCKVDLVTCNDCQKKGS</sequence>
<evidence type="ECO:0000313" key="2">
    <source>
        <dbReference type="EMBL" id="KMS94663.1"/>
    </source>
</evidence>
<reference evidence="2 3" key="1">
    <citation type="journal article" date="2014" name="Nature">
        <title>The genome of the recently domesticated crop plant sugar beet (Beta vulgaris).</title>
        <authorList>
            <person name="Dohm J.C."/>
            <person name="Minoche A.E."/>
            <person name="Holtgrawe D."/>
            <person name="Capella-Gutierrez S."/>
            <person name="Zakrzewski F."/>
            <person name="Tafer H."/>
            <person name="Rupp O."/>
            <person name="Sorensen T.R."/>
            <person name="Stracke R."/>
            <person name="Reinhardt R."/>
            <person name="Goesmann A."/>
            <person name="Kraft T."/>
            <person name="Schulz B."/>
            <person name="Stadler P.F."/>
            <person name="Schmidt T."/>
            <person name="Gabaldon T."/>
            <person name="Lehrach H."/>
            <person name="Weisshaar B."/>
            <person name="Himmelbauer H."/>
        </authorList>
    </citation>
    <scope>NUCLEOTIDE SEQUENCE [LARGE SCALE GENOMIC DNA]</scope>
    <source>
        <tissue evidence="2">Taproot</tissue>
    </source>
</reference>
<feature type="non-terminal residue" evidence="2">
    <location>
        <position position="1"/>
    </location>
</feature>
<proteinExistence type="predicted"/>
<dbReference type="InterPro" id="IPR005162">
    <property type="entry name" value="Retrotrans_gag_dom"/>
</dbReference>